<organism evidence="1 2">
    <name type="scientific">Veronia pacifica</name>
    <dbReference type="NCBI Taxonomy" id="1080227"/>
    <lineage>
        <taxon>Bacteria</taxon>
        <taxon>Pseudomonadati</taxon>
        <taxon>Pseudomonadota</taxon>
        <taxon>Gammaproteobacteria</taxon>
        <taxon>Vibrionales</taxon>
        <taxon>Vibrionaceae</taxon>
        <taxon>Veronia</taxon>
    </lineage>
</organism>
<dbReference type="InterPro" id="IPR011330">
    <property type="entry name" value="Glyco_hydro/deAcase_b/a-brl"/>
</dbReference>
<keyword evidence="2" id="KW-1185">Reference proteome</keyword>
<dbReference type="Proteomes" id="UP000094936">
    <property type="component" value="Unassembled WGS sequence"/>
</dbReference>
<dbReference type="PANTHER" id="PTHR30292">
    <property type="entry name" value="UNCHARACTERIZED PROTEIN YBGL-RELATED"/>
    <property type="match status" value="1"/>
</dbReference>
<name>A0A1C3ER03_9GAMM</name>
<sequence>MKLNCDMGESFGSWVMGKDDAVMPWIDMANVACGFHASDPDTMAKTVRLASQHGVVIGAHPSYDDKVGFGRRSIPHTLNQIKHLVAYQAGALDAICHQYQTHISYIKPHGALYNDMMSNVKMYEAVVGAVASLPGNQGLMLLASSDMTDYSKIAESYGVNLIREAFADRAYTSGGSLLPRNRNGAVLKDNEAIERQVLQLAKEGTVTSIDGEEIKLDVDTICVHGDNESSIAMIEQLKKALDNQS</sequence>
<dbReference type="NCBIfam" id="NF003814">
    <property type="entry name" value="PRK05406.1-3"/>
    <property type="match status" value="1"/>
</dbReference>
<dbReference type="OrthoDB" id="9773478at2"/>
<dbReference type="PANTHER" id="PTHR30292:SF0">
    <property type="entry name" value="5-OXOPROLINASE SUBUNIT A"/>
    <property type="match status" value="1"/>
</dbReference>
<reference evidence="1 2" key="1">
    <citation type="submission" date="2016-05" db="EMBL/GenBank/DDBJ databases">
        <title>Genomic Taxonomy of the Vibrionaceae.</title>
        <authorList>
            <person name="Gomez-Gil B."/>
            <person name="Enciso-Ibarra J."/>
        </authorList>
    </citation>
    <scope>NUCLEOTIDE SEQUENCE [LARGE SCALE GENOMIC DNA]</scope>
    <source>
        <strain evidence="1 2">CAIM 1920</strain>
    </source>
</reference>
<dbReference type="NCBIfam" id="NF003816">
    <property type="entry name" value="PRK05406.1-5"/>
    <property type="match status" value="1"/>
</dbReference>
<dbReference type="STRING" id="1080227.A8L45_03255"/>
<dbReference type="Pfam" id="PF03746">
    <property type="entry name" value="LamB_YcsF"/>
    <property type="match status" value="1"/>
</dbReference>
<comment type="caution">
    <text evidence="1">The sequence shown here is derived from an EMBL/GenBank/DDBJ whole genome shotgun (WGS) entry which is preliminary data.</text>
</comment>
<dbReference type="SUPFAM" id="SSF88713">
    <property type="entry name" value="Glycoside hydrolase/deacetylase"/>
    <property type="match status" value="1"/>
</dbReference>
<dbReference type="RefSeq" id="WP_068899170.1">
    <property type="nucleotide sequence ID" value="NZ_JBHUIF010000020.1"/>
</dbReference>
<dbReference type="InterPro" id="IPR005501">
    <property type="entry name" value="LamB/YcsF/PxpA-like"/>
</dbReference>
<dbReference type="EMBL" id="LYBM01000003">
    <property type="protein sequence ID" value="ODA35646.1"/>
    <property type="molecule type" value="Genomic_DNA"/>
</dbReference>
<evidence type="ECO:0000313" key="1">
    <source>
        <dbReference type="EMBL" id="ODA35646.1"/>
    </source>
</evidence>
<accession>A0A1C3ER03</accession>
<dbReference type="GO" id="GO:0005975">
    <property type="term" value="P:carbohydrate metabolic process"/>
    <property type="evidence" value="ECO:0007669"/>
    <property type="project" value="InterPro"/>
</dbReference>
<proteinExistence type="predicted"/>
<dbReference type="Gene3D" id="3.20.20.370">
    <property type="entry name" value="Glycoside hydrolase/deacetylase"/>
    <property type="match status" value="1"/>
</dbReference>
<evidence type="ECO:0000313" key="2">
    <source>
        <dbReference type="Proteomes" id="UP000094936"/>
    </source>
</evidence>
<dbReference type="AlphaFoldDB" id="A0A1C3ER03"/>
<evidence type="ECO:0008006" key="3">
    <source>
        <dbReference type="Google" id="ProtNLM"/>
    </source>
</evidence>
<protein>
    <recommendedName>
        <fullName evidence="3">5-oxoprolinase subunit A</fullName>
    </recommendedName>
</protein>
<gene>
    <name evidence="1" type="ORF">A8L45_03255</name>
</gene>
<dbReference type="CDD" id="cd10787">
    <property type="entry name" value="LamB_YcsF_like"/>
    <property type="match status" value="1"/>
</dbReference>